<dbReference type="InterPro" id="IPR001296">
    <property type="entry name" value="Glyco_trans_1"/>
</dbReference>
<dbReference type="Pfam" id="PF00534">
    <property type="entry name" value="Glycos_transf_1"/>
    <property type="match status" value="1"/>
</dbReference>
<dbReference type="PANTHER" id="PTHR12526">
    <property type="entry name" value="GLYCOSYLTRANSFERASE"/>
    <property type="match status" value="1"/>
</dbReference>
<organism evidence="2 3">
    <name type="scientific">Ichthyenterobacterium magnum</name>
    <dbReference type="NCBI Taxonomy" id="1230530"/>
    <lineage>
        <taxon>Bacteria</taxon>
        <taxon>Pseudomonadati</taxon>
        <taxon>Bacteroidota</taxon>
        <taxon>Flavobacteriia</taxon>
        <taxon>Flavobacteriales</taxon>
        <taxon>Flavobacteriaceae</taxon>
        <taxon>Ichthyenterobacterium</taxon>
    </lineage>
</organism>
<protein>
    <submittedName>
        <fullName evidence="2">Glycosyltransferase involved in cell wall biosynthesis</fullName>
    </submittedName>
</protein>
<dbReference type="Proteomes" id="UP000284892">
    <property type="component" value="Unassembled WGS sequence"/>
</dbReference>
<keyword evidence="3" id="KW-1185">Reference proteome</keyword>
<keyword evidence="2" id="KW-0808">Transferase</keyword>
<dbReference type="Gene3D" id="3.40.50.2000">
    <property type="entry name" value="Glycogen Phosphorylase B"/>
    <property type="match status" value="2"/>
</dbReference>
<dbReference type="OrthoDB" id="139410at2"/>
<proteinExistence type="predicted"/>
<sequence length="342" mass="39139">MKNVLYIGNRLQNYNRNASYIDVLGLLLEKEGFNVSYASSYTNQILRLLHMLYAVFKLRRKTDFVIIDTYSTLNFYYALGVSQLCRALHLKYIPILHGGNLPSRLKRNSKMSKSIFKKAYINIAPSLYLKTSFEKLGYNNIRYIPNTIEINSFSFKARAYDTPKLLWVRSFSKIYNPKLAVKVLKQLKNKFPDSELCMVGPEIDGSLKTTQKLAKDLELEVDFKGKLTKDEWNKLSNNFNVFINTTNFDNTPLSVIEAMALGLPIVSTNVGGMPFLIDHNIDGILVNPNNASAMSKAIEELFSDQKKCNSMVEKARLKVEKFDWNYIKSEWLKVLSVDASNS</sequence>
<evidence type="ECO:0000313" key="3">
    <source>
        <dbReference type="Proteomes" id="UP000284892"/>
    </source>
</evidence>
<dbReference type="GO" id="GO:0016757">
    <property type="term" value="F:glycosyltransferase activity"/>
    <property type="evidence" value="ECO:0007669"/>
    <property type="project" value="InterPro"/>
</dbReference>
<dbReference type="AlphaFoldDB" id="A0A420DUW3"/>
<dbReference type="SUPFAM" id="SSF53756">
    <property type="entry name" value="UDP-Glycosyltransferase/glycogen phosphorylase"/>
    <property type="match status" value="1"/>
</dbReference>
<dbReference type="EMBL" id="RAQJ01000001">
    <property type="protein sequence ID" value="RKE97969.1"/>
    <property type="molecule type" value="Genomic_DNA"/>
</dbReference>
<evidence type="ECO:0000313" key="2">
    <source>
        <dbReference type="EMBL" id="RKE97969.1"/>
    </source>
</evidence>
<accession>A0A420DUW3</accession>
<dbReference type="CDD" id="cd03801">
    <property type="entry name" value="GT4_PimA-like"/>
    <property type="match status" value="1"/>
</dbReference>
<feature type="domain" description="Glycosyl transferase family 1" evidence="1">
    <location>
        <begin position="160"/>
        <end position="316"/>
    </location>
</feature>
<comment type="caution">
    <text evidence="2">The sequence shown here is derived from an EMBL/GenBank/DDBJ whole genome shotgun (WGS) entry which is preliminary data.</text>
</comment>
<dbReference type="RefSeq" id="WP_120199206.1">
    <property type="nucleotide sequence ID" value="NZ_RAQJ01000001.1"/>
</dbReference>
<evidence type="ECO:0000259" key="1">
    <source>
        <dbReference type="Pfam" id="PF00534"/>
    </source>
</evidence>
<gene>
    <name evidence="2" type="ORF">BXY80_0034</name>
</gene>
<reference evidence="2 3" key="1">
    <citation type="submission" date="2018-09" db="EMBL/GenBank/DDBJ databases">
        <title>Genomic Encyclopedia of Archaeal and Bacterial Type Strains, Phase II (KMG-II): from individual species to whole genera.</title>
        <authorList>
            <person name="Goeker M."/>
        </authorList>
    </citation>
    <scope>NUCLEOTIDE SEQUENCE [LARGE SCALE GENOMIC DNA]</scope>
    <source>
        <strain evidence="2 3">DSM 26283</strain>
    </source>
</reference>
<name>A0A420DUW3_9FLAO</name>